<dbReference type="EMBL" id="FYEH01000007">
    <property type="protein sequence ID" value="SNB70203.1"/>
    <property type="molecule type" value="Genomic_DNA"/>
</dbReference>
<dbReference type="AlphaFoldDB" id="A0A212RDI1"/>
<name>A0A212RDI1_9PROT</name>
<accession>A0A212RDI1</accession>
<organism evidence="2 3">
    <name type="scientific">Arboricoccus pini</name>
    <dbReference type="NCBI Taxonomy" id="1963835"/>
    <lineage>
        <taxon>Bacteria</taxon>
        <taxon>Pseudomonadati</taxon>
        <taxon>Pseudomonadota</taxon>
        <taxon>Alphaproteobacteria</taxon>
        <taxon>Geminicoccales</taxon>
        <taxon>Geminicoccaceae</taxon>
        <taxon>Arboricoccus</taxon>
    </lineage>
</organism>
<evidence type="ECO:0000313" key="3">
    <source>
        <dbReference type="Proteomes" id="UP000197065"/>
    </source>
</evidence>
<sequence>MRIKEAWLAHYRRALLNQTGMPDDTPTRASAEHDAPNLSLRGRAIPLSGALMPTPVGGIGDERAYDNDGAANPSTVEPSKSDYIEFV</sequence>
<keyword evidence="3" id="KW-1185">Reference proteome</keyword>
<evidence type="ECO:0000256" key="1">
    <source>
        <dbReference type="SAM" id="MobiDB-lite"/>
    </source>
</evidence>
<dbReference type="RefSeq" id="WP_088561703.1">
    <property type="nucleotide sequence ID" value="NZ_FYEH01000007.1"/>
</dbReference>
<dbReference type="Proteomes" id="UP000197065">
    <property type="component" value="Unassembled WGS sequence"/>
</dbReference>
<gene>
    <name evidence="2" type="ORF">SAMN07250955_107140</name>
</gene>
<feature type="region of interest" description="Disordered" evidence="1">
    <location>
        <begin position="18"/>
        <end position="39"/>
    </location>
</feature>
<proteinExistence type="predicted"/>
<evidence type="ECO:0000313" key="2">
    <source>
        <dbReference type="EMBL" id="SNB70203.1"/>
    </source>
</evidence>
<reference evidence="2 3" key="1">
    <citation type="submission" date="2017-06" db="EMBL/GenBank/DDBJ databases">
        <authorList>
            <person name="Kim H.J."/>
            <person name="Triplett B.A."/>
        </authorList>
    </citation>
    <scope>NUCLEOTIDE SEQUENCE [LARGE SCALE GENOMIC DNA]</scope>
    <source>
        <strain evidence="2 3">B29T1</strain>
    </source>
</reference>
<protein>
    <submittedName>
        <fullName evidence="2">Uncharacterized protein</fullName>
    </submittedName>
</protein>
<feature type="region of interest" description="Disordered" evidence="1">
    <location>
        <begin position="57"/>
        <end position="87"/>
    </location>
</feature>